<feature type="compositionally biased region" description="Basic residues" evidence="1">
    <location>
        <begin position="27"/>
        <end position="39"/>
    </location>
</feature>
<protein>
    <submittedName>
        <fullName evidence="3">VanW family protein</fullName>
    </submittedName>
</protein>
<keyword evidence="2" id="KW-0472">Membrane</keyword>
<accession>A0A9D1CRP0</accession>
<feature type="transmembrane region" description="Helical" evidence="2">
    <location>
        <begin position="71"/>
        <end position="93"/>
    </location>
</feature>
<proteinExistence type="predicted"/>
<dbReference type="PANTHER" id="PTHR35788">
    <property type="entry name" value="EXPORTED PROTEIN-RELATED"/>
    <property type="match status" value="1"/>
</dbReference>
<evidence type="ECO:0000256" key="2">
    <source>
        <dbReference type="SAM" id="Phobius"/>
    </source>
</evidence>
<dbReference type="Pfam" id="PF04294">
    <property type="entry name" value="VanW"/>
    <property type="match status" value="1"/>
</dbReference>
<organism evidence="3 4">
    <name type="scientific">Candidatus Scatomorpha intestinavium</name>
    <dbReference type="NCBI Taxonomy" id="2840922"/>
    <lineage>
        <taxon>Bacteria</taxon>
        <taxon>Bacillati</taxon>
        <taxon>Bacillota</taxon>
        <taxon>Clostridia</taxon>
        <taxon>Eubacteriales</taxon>
        <taxon>Candidatus Scatomorpha</taxon>
    </lineage>
</organism>
<name>A0A9D1CRP0_9FIRM</name>
<reference evidence="3" key="1">
    <citation type="submission" date="2020-10" db="EMBL/GenBank/DDBJ databases">
        <authorList>
            <person name="Gilroy R."/>
        </authorList>
    </citation>
    <scope>NUCLEOTIDE SEQUENCE</scope>
    <source>
        <strain evidence="3">ChiBcolR7-354</strain>
    </source>
</reference>
<feature type="region of interest" description="Disordered" evidence="1">
    <location>
        <begin position="559"/>
        <end position="603"/>
    </location>
</feature>
<feature type="region of interest" description="Disordered" evidence="1">
    <location>
        <begin position="1"/>
        <end position="64"/>
    </location>
</feature>
<evidence type="ECO:0000313" key="3">
    <source>
        <dbReference type="EMBL" id="HIQ77706.1"/>
    </source>
</evidence>
<sequence length="603" mass="65332">MRDSDQNNKRDRSYLEDTAGFSAVSGGKRRAGAHVKRSSASKGGEHRAQARQERPAAPREEKRRGSGAKKALIIVLVIVAVLLAGMAGFAVYVSGTDTIYPNVTLDGVDVGGMTVTEAAYELSVSGWEKEEESVTVSLPMEHTLTVTAEEAGAAVTTEEAAQTAYDYCHDGNMFSCLVRYVNCLFSGADIETVINVDESAVQSAVESAVTATLNDLDTSGVEVDEDEGVIRVVKGATDLNIDSAEITQLVCSALAARNYGPIDYAVDEEGASQLDVDALYNNLYREAVSAAYDSETGEVTESVTGLDFDKNEAMSLWNAAALGDVVEIPCEITEPEYTTEEYEEMLFRDELATVVTYLNGSTQNRIDNIVLASQSIDGMVLAPGQQFDYNAALGERTTERGYKAAGAYSGGQVVQEVGGGICQVSSMVYYAALLSNLQIDTRTCHYFPVSYVNPGMDATVSWGGPEFRFTNNRDWPIRIEASVNESEKSVTVSFYGTDVDGSYVEMTYSTWAVYNNSQYPDTATGYRAATYRNVYSADGELISRDLEAYSEYHYHEEDIAYPTPSPTPTPTPEATAPPSEDPGYVFDEPTPTPSDDPGYVFVD</sequence>
<gene>
    <name evidence="3" type="ORF">IAB77_00430</name>
</gene>
<feature type="compositionally biased region" description="Basic and acidic residues" evidence="1">
    <location>
        <begin position="1"/>
        <end position="15"/>
    </location>
</feature>
<dbReference type="EMBL" id="DVGA01000007">
    <property type="protein sequence ID" value="HIQ77706.1"/>
    <property type="molecule type" value="Genomic_DNA"/>
</dbReference>
<dbReference type="AlphaFoldDB" id="A0A9D1CRP0"/>
<dbReference type="InterPro" id="IPR052913">
    <property type="entry name" value="Glycopeptide_resist_protein"/>
</dbReference>
<comment type="caution">
    <text evidence="3">The sequence shown here is derived from an EMBL/GenBank/DDBJ whole genome shotgun (WGS) entry which is preliminary data.</text>
</comment>
<dbReference type="PANTHER" id="PTHR35788:SF1">
    <property type="entry name" value="EXPORTED PROTEIN"/>
    <property type="match status" value="1"/>
</dbReference>
<keyword evidence="2" id="KW-0812">Transmembrane</keyword>
<dbReference type="InterPro" id="IPR007391">
    <property type="entry name" value="Vancomycin_resist_VanW"/>
</dbReference>
<keyword evidence="2" id="KW-1133">Transmembrane helix</keyword>
<evidence type="ECO:0000313" key="4">
    <source>
        <dbReference type="Proteomes" id="UP000824262"/>
    </source>
</evidence>
<feature type="compositionally biased region" description="Basic and acidic residues" evidence="1">
    <location>
        <begin position="43"/>
        <end position="64"/>
    </location>
</feature>
<evidence type="ECO:0000256" key="1">
    <source>
        <dbReference type="SAM" id="MobiDB-lite"/>
    </source>
</evidence>
<reference evidence="3" key="2">
    <citation type="journal article" date="2021" name="PeerJ">
        <title>Extensive microbial diversity within the chicken gut microbiome revealed by metagenomics and culture.</title>
        <authorList>
            <person name="Gilroy R."/>
            <person name="Ravi A."/>
            <person name="Getino M."/>
            <person name="Pursley I."/>
            <person name="Horton D.L."/>
            <person name="Alikhan N.F."/>
            <person name="Baker D."/>
            <person name="Gharbi K."/>
            <person name="Hall N."/>
            <person name="Watson M."/>
            <person name="Adriaenssens E.M."/>
            <person name="Foster-Nyarko E."/>
            <person name="Jarju S."/>
            <person name="Secka A."/>
            <person name="Antonio M."/>
            <person name="Oren A."/>
            <person name="Chaudhuri R.R."/>
            <person name="La Ragione R."/>
            <person name="Hildebrand F."/>
            <person name="Pallen M.J."/>
        </authorList>
    </citation>
    <scope>NUCLEOTIDE SEQUENCE</scope>
    <source>
        <strain evidence="3">ChiBcolR7-354</strain>
    </source>
</reference>
<dbReference type="Proteomes" id="UP000824262">
    <property type="component" value="Unassembled WGS sequence"/>
</dbReference>